<protein>
    <submittedName>
        <fullName evidence="1">Uncharacterized protein</fullName>
    </submittedName>
</protein>
<reference evidence="1 2" key="1">
    <citation type="submission" date="2020-08" db="EMBL/GenBank/DDBJ databases">
        <title>Complete genome sequence of Entomobacter blattae G55GP.</title>
        <authorList>
            <person name="Poehlein A."/>
            <person name="Guzman J."/>
            <person name="Daniel R."/>
            <person name="Vilcinskas A."/>
        </authorList>
    </citation>
    <scope>NUCLEOTIDE SEQUENCE [LARGE SCALE GENOMIC DNA]</scope>
    <source>
        <strain evidence="1 2">G55GP</strain>
    </source>
</reference>
<organism evidence="1 2">
    <name type="scientific">Entomobacter blattae</name>
    <dbReference type="NCBI Taxonomy" id="2762277"/>
    <lineage>
        <taxon>Bacteria</taxon>
        <taxon>Pseudomonadati</taxon>
        <taxon>Pseudomonadota</taxon>
        <taxon>Alphaproteobacteria</taxon>
        <taxon>Acetobacterales</taxon>
        <taxon>Acetobacteraceae</taxon>
        <taxon>Entomobacter</taxon>
    </lineage>
</organism>
<dbReference type="EMBL" id="CP060244">
    <property type="protein sequence ID" value="QNT78808.1"/>
    <property type="molecule type" value="Genomic_DNA"/>
</dbReference>
<sequence>MILNYYYNKDDYFAFKTKHKIDKLLSKYDLDITSSSLIVISSLMNKTLFLKNINTIEFTPYQSVYAVFLEMGSLAISPGFDSSANLNCIQCFYQRLIAHFARQSLNENLSKINQFQQEQVVFKSFLETHSNLAAKILSQKILHREHSNKTTQLINLFSLNYTSLNFNPLHKCQCRNSSDGVYQDFSSILT</sequence>
<proteinExistence type="predicted"/>
<name>A0A7H1NSP8_9PROT</name>
<dbReference type="KEGG" id="ebla:JGUZn3_15850"/>
<evidence type="ECO:0000313" key="1">
    <source>
        <dbReference type="EMBL" id="QNT78808.1"/>
    </source>
</evidence>
<accession>A0A7H1NSP8</accession>
<dbReference type="AlphaFoldDB" id="A0A7H1NSP8"/>
<evidence type="ECO:0000313" key="2">
    <source>
        <dbReference type="Proteomes" id="UP000516349"/>
    </source>
</evidence>
<gene>
    <name evidence="1" type="ORF">JGUZn3_15850</name>
</gene>
<dbReference type="RefSeq" id="WP_203413038.1">
    <property type="nucleotide sequence ID" value="NZ_CP060244.1"/>
</dbReference>
<keyword evidence="2" id="KW-1185">Reference proteome</keyword>
<dbReference type="Proteomes" id="UP000516349">
    <property type="component" value="Chromosome"/>
</dbReference>